<dbReference type="Pfam" id="PF00001">
    <property type="entry name" value="7tm_1"/>
    <property type="match status" value="1"/>
</dbReference>
<evidence type="ECO:0000259" key="10">
    <source>
        <dbReference type="PROSITE" id="PS50262"/>
    </source>
</evidence>
<feature type="transmembrane region" description="Helical" evidence="9">
    <location>
        <begin position="86"/>
        <end position="112"/>
    </location>
</feature>
<dbReference type="GO" id="GO:0008188">
    <property type="term" value="F:neuropeptide receptor activity"/>
    <property type="evidence" value="ECO:0007669"/>
    <property type="project" value="TreeGrafter"/>
</dbReference>
<evidence type="ECO:0000256" key="2">
    <source>
        <dbReference type="ARBA" id="ARBA00010663"/>
    </source>
</evidence>
<dbReference type="PROSITE" id="PS50262">
    <property type="entry name" value="G_PROTEIN_RECEP_F1_2"/>
    <property type="match status" value="1"/>
</dbReference>
<gene>
    <name evidence="11" type="ORF">PVAND_009322</name>
</gene>
<keyword evidence="7" id="KW-0675">Receptor</keyword>
<dbReference type="GO" id="GO:0005886">
    <property type="term" value="C:plasma membrane"/>
    <property type="evidence" value="ECO:0007669"/>
    <property type="project" value="TreeGrafter"/>
</dbReference>
<keyword evidence="6 9" id="KW-0472">Membrane</keyword>
<dbReference type="OrthoDB" id="5950040at2759"/>
<comment type="subcellular location">
    <subcellularLocation>
        <location evidence="1">Membrane</location>
        <topology evidence="1">Multi-pass membrane protein</topology>
    </subcellularLocation>
</comment>
<comment type="similarity">
    <text evidence="2">Belongs to the G-protein coupled receptor 1 family.</text>
</comment>
<dbReference type="PANTHER" id="PTHR24243:SF107">
    <property type="entry name" value="NEUROPEPTIDES CAPA RECEPTOR"/>
    <property type="match status" value="1"/>
</dbReference>
<accession>A0A9J6CD65</accession>
<dbReference type="EMBL" id="JADBJN010000001">
    <property type="protein sequence ID" value="KAG5679784.1"/>
    <property type="molecule type" value="Genomic_DNA"/>
</dbReference>
<feature type="transmembrane region" description="Helical" evidence="9">
    <location>
        <begin position="124"/>
        <end position="145"/>
    </location>
</feature>
<dbReference type="AlphaFoldDB" id="A0A9J6CD65"/>
<organism evidence="11 12">
    <name type="scientific">Polypedilum vanderplanki</name>
    <name type="common">Sleeping chironomid midge</name>
    <dbReference type="NCBI Taxonomy" id="319348"/>
    <lineage>
        <taxon>Eukaryota</taxon>
        <taxon>Metazoa</taxon>
        <taxon>Ecdysozoa</taxon>
        <taxon>Arthropoda</taxon>
        <taxon>Hexapoda</taxon>
        <taxon>Insecta</taxon>
        <taxon>Pterygota</taxon>
        <taxon>Neoptera</taxon>
        <taxon>Endopterygota</taxon>
        <taxon>Diptera</taxon>
        <taxon>Nematocera</taxon>
        <taxon>Chironomoidea</taxon>
        <taxon>Chironomidae</taxon>
        <taxon>Chironominae</taxon>
        <taxon>Polypedilum</taxon>
        <taxon>Polypedilum</taxon>
    </lineage>
</organism>
<keyword evidence="3 9" id="KW-0812">Transmembrane</keyword>
<name>A0A9J6CD65_POLVA</name>
<proteinExistence type="inferred from homology"/>
<keyword evidence="8" id="KW-0807">Transducer</keyword>
<dbReference type="InterPro" id="IPR017452">
    <property type="entry name" value="GPCR_Rhodpsn_7TM"/>
</dbReference>
<evidence type="ECO:0000256" key="9">
    <source>
        <dbReference type="SAM" id="Phobius"/>
    </source>
</evidence>
<reference evidence="11" key="1">
    <citation type="submission" date="2021-03" db="EMBL/GenBank/DDBJ databases">
        <title>Chromosome level genome of the anhydrobiotic midge Polypedilum vanderplanki.</title>
        <authorList>
            <person name="Yoshida Y."/>
            <person name="Kikawada T."/>
            <person name="Gusev O."/>
        </authorList>
    </citation>
    <scope>NUCLEOTIDE SEQUENCE</scope>
    <source>
        <strain evidence="11">NIAS01</strain>
        <tissue evidence="11">Whole body or cell culture</tissue>
    </source>
</reference>
<protein>
    <recommendedName>
        <fullName evidence="10">G-protein coupled receptors family 1 profile domain-containing protein</fullName>
    </recommendedName>
</protein>
<keyword evidence="5" id="KW-0297">G-protein coupled receptor</keyword>
<dbReference type="InterPro" id="IPR000276">
    <property type="entry name" value="GPCR_Rhodpsn"/>
</dbReference>
<dbReference type="SUPFAM" id="SSF81321">
    <property type="entry name" value="Family A G protein-coupled receptor-like"/>
    <property type="match status" value="1"/>
</dbReference>
<evidence type="ECO:0000256" key="8">
    <source>
        <dbReference type="ARBA" id="ARBA00023224"/>
    </source>
</evidence>
<keyword evidence="4 9" id="KW-1133">Transmembrane helix</keyword>
<evidence type="ECO:0000256" key="5">
    <source>
        <dbReference type="ARBA" id="ARBA00023040"/>
    </source>
</evidence>
<feature type="domain" description="G-protein coupled receptors family 1 profile" evidence="10">
    <location>
        <begin position="103"/>
        <end position="146"/>
    </location>
</feature>
<evidence type="ECO:0000313" key="11">
    <source>
        <dbReference type="EMBL" id="KAG5679784.1"/>
    </source>
</evidence>
<dbReference type="Proteomes" id="UP001107558">
    <property type="component" value="Chromosome 1"/>
</dbReference>
<dbReference type="PANTHER" id="PTHR24243">
    <property type="entry name" value="G-PROTEIN COUPLED RECEPTOR"/>
    <property type="match status" value="1"/>
</dbReference>
<sequence length="146" mass="16211">MFETITTTTISSAPTWISLLNVTTAIATTSTAIFDSNLTNFDTNGTDDGNGSIFDLCDAENPEFNCTVDEYLNRYMGLKQMPLHTAIWVTILYVGIFVTGFIGNLIVCVVIVKNASMHTATNYYLFSLAVSDLIFLMMGKSFFIYY</sequence>
<evidence type="ECO:0000256" key="4">
    <source>
        <dbReference type="ARBA" id="ARBA00022989"/>
    </source>
</evidence>
<evidence type="ECO:0000256" key="1">
    <source>
        <dbReference type="ARBA" id="ARBA00004141"/>
    </source>
</evidence>
<keyword evidence="12" id="KW-1185">Reference proteome</keyword>
<dbReference type="PRINTS" id="PR00237">
    <property type="entry name" value="GPCRRHODOPSN"/>
</dbReference>
<evidence type="ECO:0000313" key="12">
    <source>
        <dbReference type="Proteomes" id="UP001107558"/>
    </source>
</evidence>
<evidence type="ECO:0000256" key="3">
    <source>
        <dbReference type="ARBA" id="ARBA00022692"/>
    </source>
</evidence>
<evidence type="ECO:0000256" key="7">
    <source>
        <dbReference type="ARBA" id="ARBA00023170"/>
    </source>
</evidence>
<dbReference type="Gene3D" id="1.20.1070.10">
    <property type="entry name" value="Rhodopsin 7-helix transmembrane proteins"/>
    <property type="match status" value="1"/>
</dbReference>
<evidence type="ECO:0000256" key="6">
    <source>
        <dbReference type="ARBA" id="ARBA00023136"/>
    </source>
</evidence>
<comment type="caution">
    <text evidence="11">The sequence shown here is derived from an EMBL/GenBank/DDBJ whole genome shotgun (WGS) entry which is preliminary data.</text>
</comment>